<name>A5FTL0_ACICJ</name>
<proteinExistence type="predicted"/>
<organism evidence="1 2">
    <name type="scientific">Acidiphilium cryptum (strain JF-5)</name>
    <dbReference type="NCBI Taxonomy" id="349163"/>
    <lineage>
        <taxon>Bacteria</taxon>
        <taxon>Pseudomonadati</taxon>
        <taxon>Pseudomonadota</taxon>
        <taxon>Alphaproteobacteria</taxon>
        <taxon>Acetobacterales</taxon>
        <taxon>Acidocellaceae</taxon>
        <taxon>Acidiphilium</taxon>
    </lineage>
</organism>
<dbReference type="AlphaFoldDB" id="A5FTL0"/>
<keyword evidence="2" id="KW-1185">Reference proteome</keyword>
<evidence type="ECO:0008006" key="3">
    <source>
        <dbReference type="Google" id="ProtNLM"/>
    </source>
</evidence>
<keyword evidence="1" id="KW-0614">Plasmid</keyword>
<protein>
    <recommendedName>
        <fullName evidence="3">Resolvase/invertase-type recombinase catalytic domain-containing protein</fullName>
    </recommendedName>
</protein>
<evidence type="ECO:0000313" key="1">
    <source>
        <dbReference type="EMBL" id="ABQ28942.1"/>
    </source>
</evidence>
<dbReference type="HOGENOM" id="CLU_2534935_0_0_5"/>
<accession>A5FTL0</accession>
<gene>
    <name evidence="1" type="ordered locus">Acry_3330</name>
</gene>
<sequence length="83" mass="9575">MCHRFEIDAEYRRRRARLLAEKGTGFRSLGVGGADATTPHGRLMLTVLGGMVEFDREWILVLDVRMGPKPKLPLYQRHKALRR</sequence>
<evidence type="ECO:0000313" key="2">
    <source>
        <dbReference type="Proteomes" id="UP000000245"/>
    </source>
</evidence>
<dbReference type="KEGG" id="acr:Acry_3330"/>
<reference evidence="1 2" key="1">
    <citation type="submission" date="2007-05" db="EMBL/GenBank/DDBJ databases">
        <title>Complete sequence of plasmid2 pACRY02 of Acidiphilium cryptum JF-5.</title>
        <authorList>
            <consortium name="US DOE Joint Genome Institute"/>
            <person name="Copeland A."/>
            <person name="Lucas S."/>
            <person name="Lapidus A."/>
            <person name="Barry K."/>
            <person name="Detter J.C."/>
            <person name="Glavina del Rio T."/>
            <person name="Hammon N."/>
            <person name="Israni S."/>
            <person name="Dalin E."/>
            <person name="Tice H."/>
            <person name="Pitluck S."/>
            <person name="Sims D."/>
            <person name="Brettin T."/>
            <person name="Bruce D."/>
            <person name="Han C."/>
            <person name="Schmutz J."/>
            <person name="Larimer F."/>
            <person name="Land M."/>
            <person name="Hauser L."/>
            <person name="Kyrpides N."/>
            <person name="Kim E."/>
            <person name="Magnuson T."/>
            <person name="Richardson P."/>
        </authorList>
    </citation>
    <scope>NUCLEOTIDE SEQUENCE [LARGE SCALE GENOMIC DNA]</scope>
    <source>
        <strain evidence="1 2">JF-5</strain>
        <plasmid evidence="2">Plasmid pACRY02</plasmid>
    </source>
</reference>
<dbReference type="Proteomes" id="UP000000245">
    <property type="component" value="Plasmid pACRY02"/>
</dbReference>
<dbReference type="EMBL" id="CP000690">
    <property type="protein sequence ID" value="ABQ28942.1"/>
    <property type="molecule type" value="Genomic_DNA"/>
</dbReference>
<geneLocation type="plasmid" evidence="1 2">
    <name>pACRY02</name>
</geneLocation>